<proteinExistence type="predicted"/>
<dbReference type="FunFam" id="2.60.40.420:FF:000003">
    <property type="entry name" value="Blue copper"/>
    <property type="match status" value="1"/>
</dbReference>
<dbReference type="PANTHER" id="PTHR33021">
    <property type="entry name" value="BLUE COPPER PROTEIN"/>
    <property type="match status" value="1"/>
</dbReference>
<gene>
    <name evidence="7" type="ORF">NE237_017800</name>
</gene>
<keyword evidence="2" id="KW-0325">Glycoprotein</keyword>
<dbReference type="Proteomes" id="UP001141806">
    <property type="component" value="Unassembled WGS sequence"/>
</dbReference>
<dbReference type="GO" id="GO:0005886">
    <property type="term" value="C:plasma membrane"/>
    <property type="evidence" value="ECO:0007669"/>
    <property type="project" value="TreeGrafter"/>
</dbReference>
<keyword evidence="4" id="KW-0472">Membrane</keyword>
<dbReference type="InterPro" id="IPR003245">
    <property type="entry name" value="Phytocyanin_dom"/>
</dbReference>
<keyword evidence="5" id="KW-0732">Signal</keyword>
<feature type="signal peptide" evidence="5">
    <location>
        <begin position="1"/>
        <end position="24"/>
    </location>
</feature>
<evidence type="ECO:0000313" key="7">
    <source>
        <dbReference type="EMBL" id="KAJ4965951.1"/>
    </source>
</evidence>
<sequence length="186" mass="19025">MESNTVAGFLLTILALCCVMPTLATDYTVGDTSGWTTNVDYSTWTSGKAFTTGDSLVFNYGAGGHTVDEVDASDYKGCTVGNSITTDSSGATKITLKTTGTHYFICGVAGHCASGMKLAVTVTGAASTTPSTSPTTSSSPTTTTPTTTTTPSTTSSESSSPTTMSPTIAIFFTSLAVFKFILSTMT</sequence>
<keyword evidence="8" id="KW-1185">Reference proteome</keyword>
<reference evidence="7" key="1">
    <citation type="journal article" date="2023" name="Plant J.">
        <title>The genome of the king protea, Protea cynaroides.</title>
        <authorList>
            <person name="Chang J."/>
            <person name="Duong T.A."/>
            <person name="Schoeman C."/>
            <person name="Ma X."/>
            <person name="Roodt D."/>
            <person name="Barker N."/>
            <person name="Li Z."/>
            <person name="Van de Peer Y."/>
            <person name="Mizrachi E."/>
        </authorList>
    </citation>
    <scope>NUCLEOTIDE SEQUENCE</scope>
    <source>
        <tissue evidence="7">Young leaves</tissue>
    </source>
</reference>
<evidence type="ECO:0000256" key="4">
    <source>
        <dbReference type="SAM" id="Phobius"/>
    </source>
</evidence>
<evidence type="ECO:0000259" key="6">
    <source>
        <dbReference type="PROSITE" id="PS51485"/>
    </source>
</evidence>
<dbReference type="PANTHER" id="PTHR33021:SF193">
    <property type="entry name" value="OS06G0218600 PROTEIN"/>
    <property type="match status" value="1"/>
</dbReference>
<dbReference type="GO" id="GO:0009055">
    <property type="term" value="F:electron transfer activity"/>
    <property type="evidence" value="ECO:0007669"/>
    <property type="project" value="InterPro"/>
</dbReference>
<dbReference type="CDD" id="cd04216">
    <property type="entry name" value="Phytocyanin"/>
    <property type="match status" value="1"/>
</dbReference>
<organism evidence="7 8">
    <name type="scientific">Protea cynaroides</name>
    <dbReference type="NCBI Taxonomy" id="273540"/>
    <lineage>
        <taxon>Eukaryota</taxon>
        <taxon>Viridiplantae</taxon>
        <taxon>Streptophyta</taxon>
        <taxon>Embryophyta</taxon>
        <taxon>Tracheophyta</taxon>
        <taxon>Spermatophyta</taxon>
        <taxon>Magnoliopsida</taxon>
        <taxon>Proteales</taxon>
        <taxon>Proteaceae</taxon>
        <taxon>Protea</taxon>
    </lineage>
</organism>
<dbReference type="OrthoDB" id="206968at2759"/>
<dbReference type="Gene3D" id="2.60.40.420">
    <property type="entry name" value="Cupredoxins - blue copper proteins"/>
    <property type="match status" value="1"/>
</dbReference>
<dbReference type="GO" id="GO:0046872">
    <property type="term" value="F:metal ion binding"/>
    <property type="evidence" value="ECO:0007669"/>
    <property type="project" value="UniProtKB-KW"/>
</dbReference>
<feature type="region of interest" description="Disordered" evidence="3">
    <location>
        <begin position="127"/>
        <end position="163"/>
    </location>
</feature>
<dbReference type="SUPFAM" id="SSF49503">
    <property type="entry name" value="Cupredoxins"/>
    <property type="match status" value="1"/>
</dbReference>
<protein>
    <recommendedName>
        <fullName evidence="6">Phytocyanin domain-containing protein</fullName>
    </recommendedName>
</protein>
<dbReference type="EMBL" id="JAMYWD010000007">
    <property type="protein sequence ID" value="KAJ4965951.1"/>
    <property type="molecule type" value="Genomic_DNA"/>
</dbReference>
<comment type="caution">
    <text evidence="7">The sequence shown here is derived from an EMBL/GenBank/DDBJ whole genome shotgun (WGS) entry which is preliminary data.</text>
</comment>
<name>A0A9Q0K8P1_9MAGN</name>
<feature type="chain" id="PRO_5040388383" description="Phytocyanin domain-containing protein" evidence="5">
    <location>
        <begin position="25"/>
        <end position="186"/>
    </location>
</feature>
<evidence type="ECO:0000256" key="1">
    <source>
        <dbReference type="ARBA" id="ARBA00022723"/>
    </source>
</evidence>
<dbReference type="PROSITE" id="PS51485">
    <property type="entry name" value="PHYTOCYANIN"/>
    <property type="match status" value="1"/>
</dbReference>
<keyword evidence="4" id="KW-0812">Transmembrane</keyword>
<dbReference type="AlphaFoldDB" id="A0A9Q0K8P1"/>
<keyword evidence="1" id="KW-0479">Metal-binding</keyword>
<evidence type="ECO:0000256" key="3">
    <source>
        <dbReference type="SAM" id="MobiDB-lite"/>
    </source>
</evidence>
<dbReference type="Pfam" id="PF02298">
    <property type="entry name" value="Cu_bind_like"/>
    <property type="match status" value="1"/>
</dbReference>
<dbReference type="InterPro" id="IPR039391">
    <property type="entry name" value="Phytocyanin-like"/>
</dbReference>
<keyword evidence="4" id="KW-1133">Transmembrane helix</keyword>
<evidence type="ECO:0000256" key="2">
    <source>
        <dbReference type="ARBA" id="ARBA00023180"/>
    </source>
</evidence>
<feature type="domain" description="Phytocyanin" evidence="6">
    <location>
        <begin position="25"/>
        <end position="124"/>
    </location>
</feature>
<feature type="transmembrane region" description="Helical" evidence="4">
    <location>
        <begin position="164"/>
        <end position="182"/>
    </location>
</feature>
<accession>A0A9Q0K8P1</accession>
<dbReference type="InterPro" id="IPR008972">
    <property type="entry name" value="Cupredoxin"/>
</dbReference>
<evidence type="ECO:0000313" key="8">
    <source>
        <dbReference type="Proteomes" id="UP001141806"/>
    </source>
</evidence>
<evidence type="ECO:0000256" key="5">
    <source>
        <dbReference type="SAM" id="SignalP"/>
    </source>
</evidence>